<evidence type="ECO:0000313" key="3">
    <source>
        <dbReference type="Proteomes" id="UP001209570"/>
    </source>
</evidence>
<feature type="compositionally biased region" description="Basic and acidic residues" evidence="1">
    <location>
        <begin position="129"/>
        <end position="138"/>
    </location>
</feature>
<feature type="compositionally biased region" description="Basic and acidic residues" evidence="1">
    <location>
        <begin position="230"/>
        <end position="245"/>
    </location>
</feature>
<feature type="compositionally biased region" description="Low complexity" evidence="1">
    <location>
        <begin position="140"/>
        <end position="152"/>
    </location>
</feature>
<evidence type="ECO:0000256" key="1">
    <source>
        <dbReference type="SAM" id="MobiDB-lite"/>
    </source>
</evidence>
<feature type="region of interest" description="Disordered" evidence="1">
    <location>
        <begin position="1"/>
        <end position="90"/>
    </location>
</feature>
<accession>A0AAD5Q7E2</accession>
<feature type="region of interest" description="Disordered" evidence="1">
    <location>
        <begin position="123"/>
        <end position="258"/>
    </location>
</feature>
<protein>
    <submittedName>
        <fullName evidence="2">Uncharacterized protein</fullName>
    </submittedName>
</protein>
<dbReference type="EMBL" id="JAKCXM010000411">
    <property type="protein sequence ID" value="KAJ0394420.1"/>
    <property type="molecule type" value="Genomic_DNA"/>
</dbReference>
<feature type="compositionally biased region" description="Basic and acidic residues" evidence="1">
    <location>
        <begin position="168"/>
        <end position="184"/>
    </location>
</feature>
<feature type="region of interest" description="Disordered" evidence="1">
    <location>
        <begin position="895"/>
        <end position="923"/>
    </location>
</feature>
<sequence length="1069" mass="119293">MTGTSGAVMSPAKRRHRAVRPHLTLPALHHFEPVLRSSPRASDSAHREDGPGSDALASSPPIKPRSVDKESPRVRPVPPPPTGITSRTDLELFRYSQHVKQRLAIRPLFEQRREEEADVARRILATREGTAKGDRQEELTGTSRTTTPSKPGTRPPSRGPSPAPSRPKTRERELTADAHPERSPEQLGGDAESEIVTVRFRTPTPPASAKCSRPKTPTDEESLVSDVAASDERPHADIPDRHEDAPATTTEESDLRSPSAAVANVSTLHAPFLDSPGPMLSWLRTTSLAKQVAKKSEVADAVAKQPVMCYKMLWKDQALRWLRRRDAVEARIQGYLNPSTESPEELDALHEGVQRRIAAATAAKLQALAIASIVDDMITDFIALESRMELHHAKFSGGYDDFYASKVQATYRMSTKRREYLTKKHVRQRAARLIQALQRGILARRRYVEMRVEREKYLFYGFRSSLHDAAARIEDPRARAMAFAKETERRRHNFLMQVLHGYVAQNGLPVPVRLARHVLQHLFNEYGIVVGCSATFGNAVGAVLLSQHRQQLSSEQNESAIDRDPRGPWPQPTNERLYSSTEIQAALVVALRSQYDDTFGLSSDIRQLAVSPRKTPPAVVDDRDQTPPRWLLKVSPPFQRANRHRLAAQRLTRSAAGRRAAHLVALDYRTLLSAGFASFESSRAAWEANIRSRVAQAMQFDAFSLDELVQYALDRLVLAVKDWGLDPEPLFEALNLGLQHRLGRQMLCALEQKFNAFADGVNAMHGGKSNVYTLREEISQELEEFEQLLALRCLNIARDNVVTVAPSEVLFVALRGRVDPEYLRHALPTILPIASVKDKFRLARKLMHAYANASYGDAFNSVCWSCLDSAENVTVEAAQFLDRLTRRHARRLDDIRCSSTGGDGESDDDDGDATPAGDDEDEWQSVDWQHGGFSDDETRRRAASAATTVAGRALYLLTGSHALRFLQFLAKVAHFNKAMQRRVLLHLAPHAERHELYRLASVLCALDSFELVTRLFGCSFDAATVYGATRFWVQYETDFGLERAEQARASGAARPVDDERSVQATPDSG</sequence>
<dbReference type="AlphaFoldDB" id="A0AAD5Q7E2"/>
<keyword evidence="3" id="KW-1185">Reference proteome</keyword>
<feature type="compositionally biased region" description="Acidic residues" evidence="1">
    <location>
        <begin position="904"/>
        <end position="923"/>
    </location>
</feature>
<feature type="region of interest" description="Disordered" evidence="1">
    <location>
        <begin position="1048"/>
        <end position="1069"/>
    </location>
</feature>
<proteinExistence type="predicted"/>
<dbReference type="PROSITE" id="PS50096">
    <property type="entry name" value="IQ"/>
    <property type="match status" value="1"/>
</dbReference>
<reference evidence="2" key="1">
    <citation type="submission" date="2021-12" db="EMBL/GenBank/DDBJ databases">
        <title>Prjna785345.</title>
        <authorList>
            <person name="Rujirawat T."/>
            <person name="Krajaejun T."/>
        </authorList>
    </citation>
    <scope>NUCLEOTIDE SEQUENCE</scope>
    <source>
        <strain evidence="2">Pi057C3</strain>
    </source>
</reference>
<name>A0AAD5Q7E2_PYTIN</name>
<organism evidence="2 3">
    <name type="scientific">Pythium insidiosum</name>
    <name type="common">Pythiosis disease agent</name>
    <dbReference type="NCBI Taxonomy" id="114742"/>
    <lineage>
        <taxon>Eukaryota</taxon>
        <taxon>Sar</taxon>
        <taxon>Stramenopiles</taxon>
        <taxon>Oomycota</taxon>
        <taxon>Peronosporomycetes</taxon>
        <taxon>Pythiales</taxon>
        <taxon>Pythiaceae</taxon>
        <taxon>Pythium</taxon>
    </lineage>
</organism>
<dbReference type="Proteomes" id="UP001209570">
    <property type="component" value="Unassembled WGS sequence"/>
</dbReference>
<evidence type="ECO:0000313" key="2">
    <source>
        <dbReference type="EMBL" id="KAJ0394420.1"/>
    </source>
</evidence>
<gene>
    <name evidence="2" type="ORF">P43SY_010917</name>
</gene>
<feature type="compositionally biased region" description="Pro residues" evidence="1">
    <location>
        <begin position="153"/>
        <end position="165"/>
    </location>
</feature>
<comment type="caution">
    <text evidence="2">The sequence shown here is derived from an EMBL/GenBank/DDBJ whole genome shotgun (WGS) entry which is preliminary data.</text>
</comment>